<accession>A0AA96F1X3</accession>
<dbReference type="EMBL" id="CP134890">
    <property type="protein sequence ID" value="WNM22416.1"/>
    <property type="molecule type" value="Genomic_DNA"/>
</dbReference>
<keyword evidence="2" id="KW-0472">Membrane</keyword>
<organism evidence="3">
    <name type="scientific">Flavobacterium capsici</name>
    <dbReference type="NCBI Taxonomy" id="3075618"/>
    <lineage>
        <taxon>Bacteria</taxon>
        <taxon>Pseudomonadati</taxon>
        <taxon>Bacteroidota</taxon>
        <taxon>Flavobacteriia</taxon>
        <taxon>Flavobacteriales</taxon>
        <taxon>Flavobacteriaceae</taxon>
        <taxon>Flavobacterium</taxon>
    </lineage>
</organism>
<evidence type="ECO:0000256" key="1">
    <source>
        <dbReference type="SAM" id="Coils"/>
    </source>
</evidence>
<keyword evidence="5" id="KW-1185">Reference proteome</keyword>
<evidence type="ECO:0000313" key="3">
    <source>
        <dbReference type="EMBL" id="WNM18365.1"/>
    </source>
</evidence>
<dbReference type="RefSeq" id="WP_313322233.1">
    <property type="nucleotide sequence ID" value="NZ_CP134878.1"/>
</dbReference>
<feature type="transmembrane region" description="Helical" evidence="2">
    <location>
        <begin position="6"/>
        <end position="25"/>
    </location>
</feature>
<name>A0AA96EZJ2_9FLAO</name>
<proteinExistence type="predicted"/>
<dbReference type="AlphaFoldDB" id="A0AA96EZJ2"/>
<evidence type="ECO:0000256" key="2">
    <source>
        <dbReference type="SAM" id="Phobius"/>
    </source>
</evidence>
<feature type="coiled-coil region" evidence="1">
    <location>
        <begin position="48"/>
        <end position="75"/>
    </location>
</feature>
<reference evidence="3 5" key="1">
    <citation type="submission" date="2023-09" db="EMBL/GenBank/DDBJ databases">
        <title>Flavobacterium sp. a novel bacteria isolate from Pepper rhizosphere.</title>
        <authorList>
            <person name="Peng Y."/>
            <person name="Lee J."/>
        </authorList>
    </citation>
    <scope>NUCLEOTIDE SEQUENCE</scope>
    <source>
        <strain evidence="3">PMR2A8</strain>
        <strain evidence="4 5">PMTSA4</strain>
    </source>
</reference>
<evidence type="ECO:0000313" key="4">
    <source>
        <dbReference type="EMBL" id="WNM22416.1"/>
    </source>
</evidence>
<keyword evidence="2" id="KW-0812">Transmembrane</keyword>
<evidence type="ECO:0000313" key="5">
    <source>
        <dbReference type="Proteomes" id="UP001304515"/>
    </source>
</evidence>
<protein>
    <submittedName>
        <fullName evidence="3">YtxH domain-containing protein</fullName>
    </submittedName>
</protein>
<keyword evidence="1" id="KW-0175">Coiled coil</keyword>
<accession>A0AA96EZJ2</accession>
<dbReference type="Pfam" id="PF12732">
    <property type="entry name" value="YtxH"/>
    <property type="match status" value="1"/>
</dbReference>
<keyword evidence="2" id="KW-1133">Transmembrane helix</keyword>
<dbReference type="Gene3D" id="1.20.120.20">
    <property type="entry name" value="Apolipoprotein"/>
    <property type="match status" value="1"/>
</dbReference>
<dbReference type="Proteomes" id="UP001304515">
    <property type="component" value="Chromosome"/>
</dbReference>
<dbReference type="InterPro" id="IPR024623">
    <property type="entry name" value="YtxH"/>
</dbReference>
<dbReference type="KEGG" id="fcj:RN605_03395"/>
<sequence length="89" mass="9534">MKTSNVVLGIVGGLAAGAVLGILFAPDKGSNTRKKIAKKGSDLKDNLKDGLNDLMSNVENKYKDLSSKVSETIDKSAENLEKINSELKR</sequence>
<dbReference type="EMBL" id="CP134878">
    <property type="protein sequence ID" value="WNM18365.1"/>
    <property type="molecule type" value="Genomic_DNA"/>
</dbReference>
<gene>
    <name evidence="4" type="ORF">RN605_03395</name>
    <name evidence="3" type="ORF">RN608_10095</name>
</gene>